<dbReference type="PANTHER" id="PTHR43531:SF11">
    <property type="entry name" value="METHYL-ACCEPTING CHEMOTAXIS PROTEIN 3"/>
    <property type="match status" value="1"/>
</dbReference>
<dbReference type="InterPro" id="IPR029151">
    <property type="entry name" value="Sensor-like_sf"/>
</dbReference>
<feature type="transmembrane region" description="Helical" evidence="6">
    <location>
        <begin position="197"/>
        <end position="220"/>
    </location>
</feature>
<reference evidence="9 10" key="1">
    <citation type="submission" date="2021-07" db="EMBL/GenBank/DDBJ databases">
        <title>Karlodiniumbacter phycospheric gen. nov., sp. nov., a phycosphere bacterium isolated from karlodinium veneficum.</title>
        <authorList>
            <person name="Peng Y."/>
            <person name="Jiang L."/>
            <person name="Lee J."/>
        </authorList>
    </citation>
    <scope>NUCLEOTIDE SEQUENCE</scope>
    <source>
        <strain evidence="9 10">N5</strain>
    </source>
</reference>
<dbReference type="GO" id="GO:0007165">
    <property type="term" value="P:signal transduction"/>
    <property type="evidence" value="ECO:0007669"/>
    <property type="project" value="UniProtKB-KW"/>
</dbReference>
<keyword evidence="10" id="KW-1185">Reference proteome</keyword>
<evidence type="ECO:0000313" key="10">
    <source>
        <dbReference type="Proteomes" id="UP000693972"/>
    </source>
</evidence>
<evidence type="ECO:0000313" key="9">
    <source>
        <dbReference type="EMBL" id="QXL89853.1"/>
    </source>
</evidence>
<gene>
    <name evidence="9" type="ORF">KUL25_10290</name>
</gene>
<dbReference type="Pfam" id="PF00015">
    <property type="entry name" value="MCPsignal"/>
    <property type="match status" value="1"/>
</dbReference>
<dbReference type="SUPFAM" id="SSF58104">
    <property type="entry name" value="Methyl-accepting chemotaxis protein (MCP) signaling domain"/>
    <property type="match status" value="1"/>
</dbReference>
<accession>A0A975TY46</accession>
<dbReference type="PANTHER" id="PTHR43531">
    <property type="entry name" value="PROTEIN ICFG"/>
    <property type="match status" value="1"/>
</dbReference>
<feature type="domain" description="HAMP" evidence="8">
    <location>
        <begin position="290"/>
        <end position="346"/>
    </location>
</feature>
<dbReference type="CDD" id="cd11386">
    <property type="entry name" value="MCP_signal"/>
    <property type="match status" value="1"/>
</dbReference>
<keyword evidence="6" id="KW-0812">Transmembrane</keyword>
<keyword evidence="6" id="KW-1133">Transmembrane helix</keyword>
<dbReference type="Gene3D" id="6.10.340.10">
    <property type="match status" value="1"/>
</dbReference>
<feature type="domain" description="Methyl-accepting transducer" evidence="7">
    <location>
        <begin position="351"/>
        <end position="580"/>
    </location>
</feature>
<comment type="subcellular location">
    <subcellularLocation>
        <location evidence="1">Membrane</location>
    </subcellularLocation>
</comment>
<dbReference type="GO" id="GO:0006935">
    <property type="term" value="P:chemotaxis"/>
    <property type="evidence" value="ECO:0007669"/>
    <property type="project" value="UniProtKB-KW"/>
</dbReference>
<dbReference type="AlphaFoldDB" id="A0A975TY46"/>
<evidence type="ECO:0000259" key="7">
    <source>
        <dbReference type="PROSITE" id="PS50111"/>
    </source>
</evidence>
<dbReference type="EMBL" id="JAIMBW010000001">
    <property type="protein sequence ID" value="MBY4893153.1"/>
    <property type="molecule type" value="Genomic_DNA"/>
</dbReference>
<sequence>MTFFSSLSFKFRMLLCVTISLLIFGAAMAYKASLMVIDAYAYGVNVANVSAVRLIVNELEDEFSGLSHSGSQNASVESLTWDDMPDDVDDDRLDAVRSVSGLHATVFRWNPETQDFIRDATTIETAPGQRAVGTPMARGVVYDAMVAGETFVGEVDILGQGYVTYYHPVRDSAGNTVSVFFSGYPDASLMADARSSLILSAAISSLVLALILMGTFFFVARSLRPLNAATQSIVNLSRGNLDDDISFTDRKDEIGQISQSLLVLQASMQEAAELKITDAEKSEEAAARQRDQAIVVEALTEGLGRLGNLDLTTHIESDPNAPFPAEYEGLRTSFNMLVDNLSESVEAIREVADEVNQDAREMASSSQDLSGRTEKQAATLEESAAALEELSASIQSTAKNASDAEANTSENRAVAKRTGDIVETAISAMAAIEESSRKITQIISVIDDIAFQTNLLALNAGVEAARAGDAGRGFAVVASEVRALAQHSSASAQEIKALIASSSEQVENGSKLVRNAGDSIGDIVSRVDRVASLVSDIALSAKEQSIGVTEINTGVRELDSATQRNAAMAEEASAASESLTAAADRLANQLARFQVSTAPMETNWTATAVGHDVPSAMEVAIEAEAFAPRAPARAAPDLDMGAQADVFRDF</sequence>
<dbReference type="InterPro" id="IPR033462">
    <property type="entry name" value="Cache_3-Cache_2"/>
</dbReference>
<keyword evidence="2" id="KW-0145">Chemotaxis</keyword>
<dbReference type="InterPro" id="IPR003660">
    <property type="entry name" value="HAMP_dom"/>
</dbReference>
<dbReference type="PROSITE" id="PS50885">
    <property type="entry name" value="HAMP"/>
    <property type="match status" value="2"/>
</dbReference>
<dbReference type="SMART" id="SM00304">
    <property type="entry name" value="HAMP"/>
    <property type="match status" value="3"/>
</dbReference>
<dbReference type="RefSeq" id="WP_257892869.1">
    <property type="nucleotide sequence ID" value="NZ_JAIMBW010000001.1"/>
</dbReference>
<dbReference type="SUPFAM" id="SSF158472">
    <property type="entry name" value="HAMP domain-like"/>
    <property type="match status" value="1"/>
</dbReference>
<dbReference type="Pfam" id="PF00672">
    <property type="entry name" value="HAMP"/>
    <property type="match status" value="1"/>
</dbReference>
<dbReference type="InterPro" id="IPR004089">
    <property type="entry name" value="MCPsignal_dom"/>
</dbReference>
<feature type="domain" description="HAMP" evidence="8">
    <location>
        <begin position="220"/>
        <end position="273"/>
    </location>
</feature>
<name>A0A975TY46_9RHOB</name>
<dbReference type="SUPFAM" id="SSF103190">
    <property type="entry name" value="Sensory domain-like"/>
    <property type="match status" value="1"/>
</dbReference>
<comment type="similarity">
    <text evidence="3">Belongs to the methyl-accepting chemotaxis (MCP) protein family.</text>
</comment>
<dbReference type="InterPro" id="IPR051310">
    <property type="entry name" value="MCP_chemotaxis"/>
</dbReference>
<dbReference type="Gene3D" id="1.10.287.950">
    <property type="entry name" value="Methyl-accepting chemotaxis protein"/>
    <property type="match status" value="1"/>
</dbReference>
<feature type="region of interest" description="Disordered" evidence="5">
    <location>
        <begin position="357"/>
        <end position="380"/>
    </location>
</feature>
<dbReference type="PROSITE" id="PS50111">
    <property type="entry name" value="CHEMOTAXIS_TRANSDUC_2"/>
    <property type="match status" value="1"/>
</dbReference>
<dbReference type="EMBL" id="CP078073">
    <property type="protein sequence ID" value="QXL89853.1"/>
    <property type="molecule type" value="Genomic_DNA"/>
</dbReference>
<dbReference type="GO" id="GO:0016020">
    <property type="term" value="C:membrane"/>
    <property type="evidence" value="ECO:0007669"/>
    <property type="project" value="UniProtKB-SubCell"/>
</dbReference>
<evidence type="ECO:0000256" key="1">
    <source>
        <dbReference type="ARBA" id="ARBA00004370"/>
    </source>
</evidence>
<dbReference type="SMART" id="SM00283">
    <property type="entry name" value="MA"/>
    <property type="match status" value="1"/>
</dbReference>
<protein>
    <submittedName>
        <fullName evidence="9">Methyl-accepting chemotaxis protein</fullName>
    </submittedName>
</protein>
<evidence type="ECO:0000256" key="5">
    <source>
        <dbReference type="SAM" id="MobiDB-lite"/>
    </source>
</evidence>
<dbReference type="Pfam" id="PF17201">
    <property type="entry name" value="Cache_3-Cache_2"/>
    <property type="match status" value="1"/>
</dbReference>
<evidence type="ECO:0000256" key="3">
    <source>
        <dbReference type="ARBA" id="ARBA00029447"/>
    </source>
</evidence>
<evidence type="ECO:0000256" key="6">
    <source>
        <dbReference type="SAM" id="Phobius"/>
    </source>
</evidence>
<dbReference type="Proteomes" id="UP000693972">
    <property type="component" value="Unassembled WGS sequence"/>
</dbReference>
<organism evidence="9">
    <name type="scientific">Gymnodinialimonas phycosphaerae</name>
    <dbReference type="NCBI Taxonomy" id="2841589"/>
    <lineage>
        <taxon>Bacteria</taxon>
        <taxon>Pseudomonadati</taxon>
        <taxon>Pseudomonadota</taxon>
        <taxon>Alphaproteobacteria</taxon>
        <taxon>Rhodobacterales</taxon>
        <taxon>Paracoccaceae</taxon>
        <taxon>Gymnodinialimonas</taxon>
    </lineage>
</organism>
<evidence type="ECO:0000256" key="2">
    <source>
        <dbReference type="ARBA" id="ARBA00022500"/>
    </source>
</evidence>
<dbReference type="FunFam" id="1.10.287.950:FF:000001">
    <property type="entry name" value="Methyl-accepting chemotaxis sensory transducer"/>
    <property type="match status" value="1"/>
</dbReference>
<evidence type="ECO:0000256" key="4">
    <source>
        <dbReference type="PROSITE-ProRule" id="PRU00284"/>
    </source>
</evidence>
<keyword evidence="4" id="KW-0807">Transducer</keyword>
<evidence type="ECO:0000259" key="8">
    <source>
        <dbReference type="PROSITE" id="PS50885"/>
    </source>
</evidence>
<proteinExistence type="inferred from homology"/>
<keyword evidence="6" id="KW-0472">Membrane</keyword>